<comment type="caution">
    <text evidence="1">The sequence shown here is derived from an EMBL/GenBank/DDBJ whole genome shotgun (WGS) entry which is preliminary data.</text>
</comment>
<reference evidence="1 2" key="1">
    <citation type="submission" date="2020-07" db="EMBL/GenBank/DDBJ databases">
        <title>Sequencing the genomes of 1000 actinobacteria strains.</title>
        <authorList>
            <person name="Klenk H.-P."/>
        </authorList>
    </citation>
    <scope>NUCLEOTIDE SEQUENCE [LARGE SCALE GENOMIC DNA]</scope>
    <source>
        <strain evidence="1 2">DSM 103833</strain>
    </source>
</reference>
<protein>
    <submittedName>
        <fullName evidence="1">Uncharacterized protein YdeI (YjbR/CyaY-like superfamily)</fullName>
    </submittedName>
</protein>
<organism evidence="1 2">
    <name type="scientific">Nocardioides thalensis</name>
    <dbReference type="NCBI Taxonomy" id="1914755"/>
    <lineage>
        <taxon>Bacteria</taxon>
        <taxon>Bacillati</taxon>
        <taxon>Actinomycetota</taxon>
        <taxon>Actinomycetes</taxon>
        <taxon>Propionibacteriales</taxon>
        <taxon>Nocardioidaceae</taxon>
        <taxon>Nocardioides</taxon>
    </lineage>
</organism>
<evidence type="ECO:0000313" key="1">
    <source>
        <dbReference type="EMBL" id="NYJ02721.1"/>
    </source>
</evidence>
<dbReference type="Pfam" id="PF13376">
    <property type="entry name" value="OmdA"/>
    <property type="match status" value="1"/>
</dbReference>
<dbReference type="Proteomes" id="UP000530424">
    <property type="component" value="Unassembled WGS sequence"/>
</dbReference>
<keyword evidence="2" id="KW-1185">Reference proteome</keyword>
<proteinExistence type="predicted"/>
<gene>
    <name evidence="1" type="ORF">HNR19_003419</name>
</gene>
<dbReference type="AlphaFoldDB" id="A0A853C6E4"/>
<sequence>MQDMRDSGPGRMGGTPERPARFFRDAAEFGAWLAANHDTETELWMGLYKKHVPDHGLTWKDAVPEALCWGWIDSVAQRIDDDSVRQRWTPRKRTSNWSKVNLALVEQLIAEGRMQPSGLAIYEQRRQAPAPYTHEVDGELAFPDDYAAQLAAVPPATAFWEAATPSYRKLCVNWVMSAKQQATRDRRMTQLVECHAAGEIIPGQRYGETPRWVERAAEAARSARS</sequence>
<dbReference type="RefSeq" id="WP_218910299.1">
    <property type="nucleotide sequence ID" value="NZ_JACCFP010000001.1"/>
</dbReference>
<accession>A0A853C6E4</accession>
<evidence type="ECO:0000313" key="2">
    <source>
        <dbReference type="Proteomes" id="UP000530424"/>
    </source>
</evidence>
<name>A0A853C6E4_9ACTN</name>
<dbReference type="EMBL" id="JACCFP010000001">
    <property type="protein sequence ID" value="NYJ02721.1"/>
    <property type="molecule type" value="Genomic_DNA"/>
</dbReference>